<organism evidence="4 5">
    <name type="scientific">Nostocoides jenkinsii Ben 74</name>
    <dbReference type="NCBI Taxonomy" id="1193518"/>
    <lineage>
        <taxon>Bacteria</taxon>
        <taxon>Bacillati</taxon>
        <taxon>Actinomycetota</taxon>
        <taxon>Actinomycetes</taxon>
        <taxon>Micrococcales</taxon>
        <taxon>Intrasporangiaceae</taxon>
        <taxon>Nostocoides</taxon>
    </lineage>
</organism>
<evidence type="ECO:0000313" key="4">
    <source>
        <dbReference type="EMBL" id="CCI51717.1"/>
    </source>
</evidence>
<proteinExistence type="predicted"/>
<dbReference type="GO" id="GO:1904680">
    <property type="term" value="F:peptide transmembrane transporter activity"/>
    <property type="evidence" value="ECO:0007669"/>
    <property type="project" value="TreeGrafter"/>
</dbReference>
<evidence type="ECO:0000259" key="3">
    <source>
        <dbReference type="Pfam" id="PF00496"/>
    </source>
</evidence>
<dbReference type="Gene3D" id="3.10.105.10">
    <property type="entry name" value="Dipeptide-binding Protein, Domain 3"/>
    <property type="match status" value="1"/>
</dbReference>
<dbReference type="Pfam" id="PF00496">
    <property type="entry name" value="SBP_bac_5"/>
    <property type="match status" value="1"/>
</dbReference>
<dbReference type="PROSITE" id="PS51257">
    <property type="entry name" value="PROKAR_LIPOPROTEIN"/>
    <property type="match status" value="1"/>
</dbReference>
<dbReference type="RefSeq" id="WP_048544367.1">
    <property type="nucleotide sequence ID" value="NZ_HF571038.1"/>
</dbReference>
<dbReference type="EMBL" id="CAJC01000024">
    <property type="protein sequence ID" value="CCI51717.1"/>
    <property type="molecule type" value="Genomic_DNA"/>
</dbReference>
<dbReference type="AlphaFoldDB" id="A0A077MA93"/>
<evidence type="ECO:0000256" key="2">
    <source>
        <dbReference type="SAM" id="SignalP"/>
    </source>
</evidence>
<name>A0A077MA93_9MICO</name>
<dbReference type="GO" id="GO:0043190">
    <property type="term" value="C:ATP-binding cassette (ABC) transporter complex"/>
    <property type="evidence" value="ECO:0007669"/>
    <property type="project" value="InterPro"/>
</dbReference>
<feature type="domain" description="Solute-binding protein family 5" evidence="3">
    <location>
        <begin position="96"/>
        <end position="494"/>
    </location>
</feature>
<feature type="region of interest" description="Disordered" evidence="1">
    <location>
        <begin position="28"/>
        <end position="54"/>
    </location>
</feature>
<dbReference type="InterPro" id="IPR000914">
    <property type="entry name" value="SBP_5_dom"/>
</dbReference>
<dbReference type="PANTHER" id="PTHR30290">
    <property type="entry name" value="PERIPLASMIC BINDING COMPONENT OF ABC TRANSPORTER"/>
    <property type="match status" value="1"/>
</dbReference>
<dbReference type="PANTHER" id="PTHR30290:SF83">
    <property type="entry name" value="ABC TRANSPORTER SUBSTRATE-BINDING PROTEIN"/>
    <property type="match status" value="1"/>
</dbReference>
<reference evidence="4 5" key="1">
    <citation type="journal article" date="2013" name="ISME J.">
        <title>A metabolic model for members of the genus Tetrasphaera involved in enhanced biological phosphorus removal.</title>
        <authorList>
            <person name="Kristiansen R."/>
            <person name="Nguyen H.T.T."/>
            <person name="Saunders A.M."/>
            <person name="Nielsen J.L."/>
            <person name="Wimmer R."/>
            <person name="Le V.Q."/>
            <person name="McIlroy S.J."/>
            <person name="Petrovski S."/>
            <person name="Seviour R.J."/>
            <person name="Calteau A."/>
            <person name="Nielsen K.L."/>
            <person name="Nielsen P.H."/>
        </authorList>
    </citation>
    <scope>NUCLEOTIDE SEQUENCE [LARGE SCALE GENOMIC DNA]</scope>
    <source>
        <strain evidence="4 5">Ben 74</strain>
    </source>
</reference>
<dbReference type="PIRSF" id="PIRSF002741">
    <property type="entry name" value="MppA"/>
    <property type="match status" value="1"/>
</dbReference>
<comment type="caution">
    <text evidence="4">The sequence shown here is derived from an EMBL/GenBank/DDBJ whole genome shotgun (WGS) entry which is preliminary data.</text>
</comment>
<dbReference type="OrthoDB" id="9046151at2"/>
<gene>
    <name evidence="4" type="ORF">BN13_120004</name>
</gene>
<dbReference type="STRING" id="1193518.BN13_120004"/>
<dbReference type="SUPFAM" id="SSF53850">
    <property type="entry name" value="Periplasmic binding protein-like II"/>
    <property type="match status" value="1"/>
</dbReference>
<feature type="compositionally biased region" description="Low complexity" evidence="1">
    <location>
        <begin position="28"/>
        <end position="48"/>
    </location>
</feature>
<feature type="signal peptide" evidence="2">
    <location>
        <begin position="1"/>
        <end position="24"/>
    </location>
</feature>
<dbReference type="Gene3D" id="3.40.190.10">
    <property type="entry name" value="Periplasmic binding protein-like II"/>
    <property type="match status" value="1"/>
</dbReference>
<dbReference type="InterPro" id="IPR039424">
    <property type="entry name" value="SBP_5"/>
</dbReference>
<dbReference type="GO" id="GO:0015833">
    <property type="term" value="P:peptide transport"/>
    <property type="evidence" value="ECO:0007669"/>
    <property type="project" value="TreeGrafter"/>
</dbReference>
<sequence>MRGTTRTVAIAGVSALALLTAACSGDSGNGTSSTSGNASASSSDSATGAAGGEISISGCTPQNPFIPAMTNETCGGDMLDEVLARLVHYNSDDAKPELDLAESIETTDNQNFTVKLKQGRKFSDGTEVKAANFVKAWNWNRAGANGTLNSYFFDVIDGAADMDCGLVKVKDKDTGEDVEQPDCEKKPAASEELSGLKVVDDYTFTIKTTEKVSNLLVRLGYSAFAPLPDSFFADNGKAYGAKPVGAGPYMMESYDPATGAVLVKNPDYTGDFAGKVDKITFKIYQDTEAAYKDVMANQTDLLAALPASALQGEKYKSDLPDRTAEKATGTIATITFPSPKADKTYANPDLRKAISMAIDRDTIIKTILANTRQAATGWVSPVVDGYKADQCGEYCKYDPAKAKELFTKAGGYNGTISLGYNADGDHKSWTEAACNSIKDALGVECKAQPYPDFSTFRTLITDRKMKGMFRTGWQMDYPSIENFLAPIYGTGAGSNDGDYSSEKFDTLIKEAAAAADPAMANQKYQEAEAQLAIDFPSIPMWYGKAIAGWSENVENVKITPFGTIDLAAVTKKA</sequence>
<dbReference type="GO" id="GO:0042597">
    <property type="term" value="C:periplasmic space"/>
    <property type="evidence" value="ECO:0007669"/>
    <property type="project" value="UniProtKB-ARBA"/>
</dbReference>
<accession>A0A077MA93</accession>
<evidence type="ECO:0000313" key="5">
    <source>
        <dbReference type="Proteomes" id="UP000035720"/>
    </source>
</evidence>
<keyword evidence="5" id="KW-1185">Reference proteome</keyword>
<keyword evidence="2" id="KW-0732">Signal</keyword>
<dbReference type="Proteomes" id="UP000035720">
    <property type="component" value="Unassembled WGS sequence"/>
</dbReference>
<dbReference type="CDD" id="cd00995">
    <property type="entry name" value="PBP2_NikA_DppA_OppA_like"/>
    <property type="match status" value="1"/>
</dbReference>
<feature type="chain" id="PRO_5039235493" evidence="2">
    <location>
        <begin position="25"/>
        <end position="573"/>
    </location>
</feature>
<dbReference type="InterPro" id="IPR030678">
    <property type="entry name" value="Peptide/Ni-bd"/>
</dbReference>
<evidence type="ECO:0000256" key="1">
    <source>
        <dbReference type="SAM" id="MobiDB-lite"/>
    </source>
</evidence>
<protein>
    <submittedName>
        <fullName evidence="4">Putative peptide transport system secreted peptide-binding protein</fullName>
    </submittedName>
</protein>
<dbReference type="Gene3D" id="3.90.76.10">
    <property type="entry name" value="Dipeptide-binding Protein, Domain 1"/>
    <property type="match status" value="1"/>
</dbReference>